<feature type="transmembrane region" description="Helical" evidence="11">
    <location>
        <begin position="294"/>
        <end position="312"/>
    </location>
</feature>
<keyword evidence="5" id="KW-0256">Endoplasmic reticulum</keyword>
<feature type="compositionally biased region" description="Acidic residues" evidence="10">
    <location>
        <begin position="99"/>
        <end position="111"/>
    </location>
</feature>
<evidence type="ECO:0000256" key="9">
    <source>
        <dbReference type="ARBA" id="ARBA00023136"/>
    </source>
</evidence>
<keyword evidence="3" id="KW-0813">Transport</keyword>
<dbReference type="PANTHER" id="PTHR13050">
    <property type="entry name" value="USE1-LIKE PROTEIN"/>
    <property type="match status" value="1"/>
</dbReference>
<keyword evidence="9 11" id="KW-0472">Membrane</keyword>
<evidence type="ECO:0000256" key="11">
    <source>
        <dbReference type="SAM" id="Phobius"/>
    </source>
</evidence>
<sequence length="317" mass="35099">MANTASPIALQRLLTRLDHALFSTDADSQLRHSQYERNRVGANIEHARTLLLTLEKQSATVRLSQTQQQHVQADLERKRDWIKKLNTRLRELDAAAEHDEGEDSDDEEDGEQQGGNVVELYAPARHDTEAGLEIGGIDSDNPQNRSGKIDAAQIQQAMASQIQSEIRSREGRAQQSKLQASDNRSAASTSAREQLFSNRTREPANDGSLQATETLMSHNRTEQESLTSGLLGLAKALKESSRQFGASLEAEKDVLKNAEGGLDKNALGMDAAAQKMGTLRKMSEGQGWWGRIKLYAMIFALWVACFLVVFIGPKIRF</sequence>
<evidence type="ECO:0000256" key="8">
    <source>
        <dbReference type="ARBA" id="ARBA00022989"/>
    </source>
</evidence>
<feature type="region of interest" description="Disordered" evidence="10">
    <location>
        <begin position="92"/>
        <end position="112"/>
    </location>
</feature>
<dbReference type="GO" id="GO:0005789">
    <property type="term" value="C:endoplasmic reticulum membrane"/>
    <property type="evidence" value="ECO:0007669"/>
    <property type="project" value="UniProtKB-SubCell"/>
</dbReference>
<proteinExistence type="inferred from homology"/>
<keyword evidence="4 11" id="KW-0812">Transmembrane</keyword>
<dbReference type="EMBL" id="LFZO01000163">
    <property type="protein sequence ID" value="KXT12137.1"/>
    <property type="molecule type" value="Genomic_DNA"/>
</dbReference>
<feature type="compositionally biased region" description="Polar residues" evidence="10">
    <location>
        <begin position="173"/>
        <end position="198"/>
    </location>
</feature>
<gene>
    <name evidence="12" type="ORF">AC579_10390</name>
</gene>
<keyword evidence="6" id="KW-0931">ER-Golgi transport</keyword>
<keyword evidence="8 11" id="KW-1133">Transmembrane helix</keyword>
<evidence type="ECO:0000256" key="3">
    <source>
        <dbReference type="ARBA" id="ARBA00022448"/>
    </source>
</evidence>
<dbReference type="GO" id="GO:0031201">
    <property type="term" value="C:SNARE complex"/>
    <property type="evidence" value="ECO:0007669"/>
    <property type="project" value="TreeGrafter"/>
</dbReference>
<evidence type="ECO:0000313" key="13">
    <source>
        <dbReference type="Proteomes" id="UP000073492"/>
    </source>
</evidence>
<evidence type="ECO:0000256" key="4">
    <source>
        <dbReference type="ARBA" id="ARBA00022692"/>
    </source>
</evidence>
<feature type="compositionally biased region" description="Low complexity" evidence="10">
    <location>
        <begin position="151"/>
        <end position="164"/>
    </location>
</feature>
<evidence type="ECO:0000256" key="7">
    <source>
        <dbReference type="ARBA" id="ARBA00022927"/>
    </source>
</evidence>
<protein>
    <recommendedName>
        <fullName evidence="14">Synaptobrevin</fullName>
    </recommendedName>
</protein>
<feature type="region of interest" description="Disordered" evidence="10">
    <location>
        <begin position="132"/>
        <end position="207"/>
    </location>
</feature>
<dbReference type="PANTHER" id="PTHR13050:SF7">
    <property type="entry name" value="VESICLE TRANSPORT PROTEIN USE1"/>
    <property type="match status" value="1"/>
</dbReference>
<name>A0A139IBL9_9PEZI</name>
<evidence type="ECO:0008006" key="14">
    <source>
        <dbReference type="Google" id="ProtNLM"/>
    </source>
</evidence>
<dbReference type="GO" id="GO:0006890">
    <property type="term" value="P:retrograde vesicle-mediated transport, Golgi to endoplasmic reticulum"/>
    <property type="evidence" value="ECO:0007669"/>
    <property type="project" value="TreeGrafter"/>
</dbReference>
<organism evidence="12 13">
    <name type="scientific">Pseudocercospora musae</name>
    <dbReference type="NCBI Taxonomy" id="113226"/>
    <lineage>
        <taxon>Eukaryota</taxon>
        <taxon>Fungi</taxon>
        <taxon>Dikarya</taxon>
        <taxon>Ascomycota</taxon>
        <taxon>Pezizomycotina</taxon>
        <taxon>Dothideomycetes</taxon>
        <taxon>Dothideomycetidae</taxon>
        <taxon>Mycosphaerellales</taxon>
        <taxon>Mycosphaerellaceae</taxon>
        <taxon>Pseudocercospora</taxon>
    </lineage>
</organism>
<evidence type="ECO:0000313" key="12">
    <source>
        <dbReference type="EMBL" id="KXT12137.1"/>
    </source>
</evidence>
<comment type="similarity">
    <text evidence="2">Belongs to the USE1 family.</text>
</comment>
<dbReference type="GO" id="GO:0005484">
    <property type="term" value="F:SNAP receptor activity"/>
    <property type="evidence" value="ECO:0007669"/>
    <property type="project" value="TreeGrafter"/>
</dbReference>
<dbReference type="OrthoDB" id="3231855at2759"/>
<comment type="subcellular location">
    <subcellularLocation>
        <location evidence="1">Endoplasmic reticulum membrane</location>
        <topology evidence="1">Single-pass type IV membrane protein</topology>
    </subcellularLocation>
</comment>
<dbReference type="STRING" id="113226.A0A139IBL9"/>
<comment type="caution">
    <text evidence="12">The sequence shown here is derived from an EMBL/GenBank/DDBJ whole genome shotgun (WGS) entry which is preliminary data.</text>
</comment>
<evidence type="ECO:0000256" key="2">
    <source>
        <dbReference type="ARBA" id="ARBA00007891"/>
    </source>
</evidence>
<dbReference type="GO" id="GO:0015031">
    <property type="term" value="P:protein transport"/>
    <property type="evidence" value="ECO:0007669"/>
    <property type="project" value="UniProtKB-KW"/>
</dbReference>
<accession>A0A139IBL9</accession>
<dbReference type="InterPro" id="IPR019150">
    <property type="entry name" value="Vesicle_transport_protein_Use1"/>
</dbReference>
<keyword evidence="7" id="KW-0653">Protein transport</keyword>
<evidence type="ECO:0000256" key="10">
    <source>
        <dbReference type="SAM" id="MobiDB-lite"/>
    </source>
</evidence>
<dbReference type="AlphaFoldDB" id="A0A139IBL9"/>
<evidence type="ECO:0000256" key="6">
    <source>
        <dbReference type="ARBA" id="ARBA00022892"/>
    </source>
</evidence>
<reference evidence="12 13" key="1">
    <citation type="submission" date="2015-07" db="EMBL/GenBank/DDBJ databases">
        <title>Comparative genomics of the Sigatoka disease complex on banana suggests a link between parallel evolutionary changes in Pseudocercospora fijiensis and Pseudocercospora eumusae and increased virulence on the banana host.</title>
        <authorList>
            <person name="Chang T.-C."/>
            <person name="Salvucci A."/>
            <person name="Crous P.W."/>
            <person name="Stergiopoulos I."/>
        </authorList>
    </citation>
    <scope>NUCLEOTIDE SEQUENCE [LARGE SCALE GENOMIC DNA]</scope>
    <source>
        <strain evidence="12 13">CBS 116634</strain>
    </source>
</reference>
<dbReference type="Proteomes" id="UP000073492">
    <property type="component" value="Unassembled WGS sequence"/>
</dbReference>
<keyword evidence="13" id="KW-1185">Reference proteome</keyword>
<evidence type="ECO:0000256" key="5">
    <source>
        <dbReference type="ARBA" id="ARBA00022824"/>
    </source>
</evidence>
<evidence type="ECO:0000256" key="1">
    <source>
        <dbReference type="ARBA" id="ARBA00004163"/>
    </source>
</evidence>